<organism evidence="1 2">
    <name type="scientific">Burkholderia seminalis</name>
    <dbReference type="NCBI Taxonomy" id="488731"/>
    <lineage>
        <taxon>Bacteria</taxon>
        <taxon>Pseudomonadati</taxon>
        <taxon>Pseudomonadota</taxon>
        <taxon>Betaproteobacteria</taxon>
        <taxon>Burkholderiales</taxon>
        <taxon>Burkholderiaceae</taxon>
        <taxon>Burkholderia</taxon>
        <taxon>Burkholderia cepacia complex</taxon>
    </lineage>
</organism>
<sequence length="130" mass="14859">MRFSRLDATAAGAAADYRRRTLPLNGFQTSRCRLQAKIITRNLEIFGDVSAGDIEAKHAVIGIRKRQYRPPCARHRVENAAPHRLPRASGVNLSSRDRNNRHLNVFRQINGARFFADFFSLESISTRYFI</sequence>
<dbReference type="AlphaFoldDB" id="A0A8A8DD24"/>
<reference evidence="1" key="2">
    <citation type="submission" date="2021-03" db="EMBL/GenBank/DDBJ databases">
        <title>Complete genome sequence of Burkholderia seminalis 869T2.</title>
        <authorList>
            <person name="Hung S.-H."/>
            <person name="Huang C.-T."/>
            <person name="Huang C.-C."/>
            <person name="Kuo C.-H."/>
        </authorList>
    </citation>
    <scope>NUCLEOTIDE SEQUENCE</scope>
    <source>
        <strain evidence="1">869T2</strain>
    </source>
</reference>
<proteinExistence type="predicted"/>
<dbReference type="RefSeq" id="WP_080287701.1">
    <property type="nucleotide sequence ID" value="NZ_CP072521.1"/>
</dbReference>
<name>A0A8A8DD24_9BURK</name>
<evidence type="ECO:0000313" key="1">
    <source>
        <dbReference type="EMBL" id="QTO22953.1"/>
    </source>
</evidence>
<keyword evidence="2" id="KW-1185">Reference proteome</keyword>
<dbReference type="EMBL" id="CP072521">
    <property type="protein sequence ID" value="QTO22953.1"/>
    <property type="molecule type" value="Genomic_DNA"/>
</dbReference>
<dbReference type="Proteomes" id="UP000027834">
    <property type="component" value="Chromosome 2"/>
</dbReference>
<protein>
    <submittedName>
        <fullName evidence="1">Uncharacterized protein</fullName>
    </submittedName>
</protein>
<accession>A0A8A8DD24</accession>
<evidence type="ECO:0000313" key="2">
    <source>
        <dbReference type="Proteomes" id="UP000027834"/>
    </source>
</evidence>
<reference evidence="1" key="1">
    <citation type="submission" date="2014-04" db="EMBL/GenBank/DDBJ databases">
        <authorList>
            <person name="Ho Y.-N."/>
            <person name="Huang C.-C."/>
        </authorList>
    </citation>
    <scope>NUCLEOTIDE SEQUENCE</scope>
    <source>
        <strain evidence="1">869T2</strain>
    </source>
</reference>
<gene>
    <name evidence="1" type="ORF">DT99_021030</name>
</gene>